<sequence>MDSSKKQGQKSRPLRPHEDNAHPTKKRRVISASEKRAAMLKRMLQHNNNGSNTPAASSTTPLKKEQKTNNSDSSNDSSSDDEDNIPLTQRRALKQQRQKQQQALSPMRDIEQTIATNKLESPLRKMKIAQSPSPQISVPKIPLQTKKPPPSSQSKESSLDSMEIDGSPPPKLFGPKRKAPPRIRSLSPEPSTQKEQRQEKDQDSFDKRGEVILEKLSAFVDSVLEQLDQMDDDSNKKYEILTQDDPPLLQPTIMQKFTSLVLRAVHYRVIEKMDLNKLAQMIRSMEQHCLQAMELEVISEYAKVREKKASYDIIHKSLDRIVNGLEAAAMVVDIYAVCKIDKQYLPESLVLTCMQFIRYQLDNTIYPLIDLNGFEEDVTSLNNDARAFLRYVESTSSAKYHVSRMLPLATHFFRHVSTLLSTEGLDDHGIIVLCYIAMGAFFHDYTENNHSCLVESSGAGDTMINPFEQMKMSALDVLHLLFSRYPNHRKWILSEILTSLNSLTTMDRTVKRYRLRDNTKIHVMSALLMQLVQCCTVTSDIEDHRQWIRKWEIKYQKAKKEDDSAQIQELQQKIAQKTTPFWKAGVTAATESATYLLEYLVSKCKSRKRESYSVAEYRAILESTMHDILLVLGKPEWPAAELLLQVFSVILTSKLHSKKSDLYLKSLAIDWLGIIASRIKTGINRVSGQSTTLTPKWVYKLYEILPSDVNRETPAHVIDLLHQCHLKMYEYFDQPNDTALQFYMCAWGSSYATCWSKSTQKNDEWGTEIQDALQVNMGRTFYLSVMNSRYPDELVSESSFEIPELNWTEFSLLSELLASRNTLYKSFNTFLAEIMECFHSEVATYRTKAVRAIRHITLDVPEILDEARIRVPIIQRIHDSSPSVRDSTVEVLARYLGRQTDVPRKLYDVVSTRVMDTAINVRKRVIKLLRDLYYKCSNEKLKVDIASKLMLRISDSEVGISELAVKMSQDVLFAPFHDIDQDENDYFGSSYDNAPKARKIRIKQLTKIIIDTVARMEGGKTTALSQIVQKTVDTNNEKSQHFKNSLVAIHSFIKVRPDLLRETQVTSLQPYLSVSEQDDWQLARYVLNIYEDVLPRIKYHDPDLIVMVERVLIQLVGSSPLDVTPSTISCLCVIIDRISHRYGILVRILGSCIVKLRGIKKTIQEKNTLDRPATNVTKLLIICGLLCQYFDFDNKRKEDPVNIKGLDKITEETIESTVFELLFWYGDKHSYIDNTLVRLAAIQSLGYFFMRYPTWITTGQCLDLMDDTFEHGSIIMQTRFMKMYHEFLSSEENRLAKNEEEAGASLYTKEINIDILLGNTADFAELGVNGSLMQRYLKKILECSISDSSELRYAAYEVISVIMHQGLAHPVLCMPAVFAAETSPDSGLRHKAYYLHRFAHDKYGTLLYTHFPQYFAKAYQYQKLHAGHAANGFRMGGGDTKFDALFSLSFSIIKQKKKPKMDFLVALLKPFKFDLKDTITDEIDVYYLRFLADNIITLDLTQSDEVLLLLYHISRIQATSCADLVAYIQFMKKNRSGNDTIDHAAVKSAIAMFILLRIKASLKDLYGISDSDIAAFNPNEQVKIRALTKHLETGFIVEWHEELQYFQENELNETTAMDAYDQFELLAMATTEEEDEDEDEDLYV</sequence>
<comment type="subcellular location">
    <subcellularLocation>
        <location evidence="1">Nucleus</location>
    </subcellularLocation>
</comment>
<feature type="compositionally biased region" description="Basic and acidic residues" evidence="2">
    <location>
        <begin position="192"/>
        <end position="206"/>
    </location>
</feature>
<dbReference type="GO" id="GO:0010468">
    <property type="term" value="P:regulation of gene expression"/>
    <property type="evidence" value="ECO:0007669"/>
    <property type="project" value="InterPro"/>
</dbReference>
<dbReference type="EMBL" id="JAIXMP010000022">
    <property type="protein sequence ID" value="KAI9255612.1"/>
    <property type="molecule type" value="Genomic_DNA"/>
</dbReference>
<feature type="compositionally biased region" description="Polar residues" evidence="2">
    <location>
        <begin position="45"/>
        <end position="61"/>
    </location>
</feature>
<dbReference type="CDD" id="cd23958">
    <property type="entry name" value="SCC2"/>
    <property type="match status" value="1"/>
</dbReference>
<evidence type="ECO:0000313" key="4">
    <source>
        <dbReference type="EMBL" id="KAI9255612.1"/>
    </source>
</evidence>
<dbReference type="GO" id="GO:0034087">
    <property type="term" value="P:establishment of mitotic sister chromatid cohesion"/>
    <property type="evidence" value="ECO:0007669"/>
    <property type="project" value="TreeGrafter"/>
</dbReference>
<reference evidence="4" key="2">
    <citation type="submission" date="2023-02" db="EMBL/GenBank/DDBJ databases">
        <authorList>
            <consortium name="DOE Joint Genome Institute"/>
            <person name="Mondo S.J."/>
            <person name="Chang Y."/>
            <person name="Wang Y."/>
            <person name="Ahrendt S."/>
            <person name="Andreopoulos W."/>
            <person name="Barry K."/>
            <person name="Beard J."/>
            <person name="Benny G.L."/>
            <person name="Blankenship S."/>
            <person name="Bonito G."/>
            <person name="Cuomo C."/>
            <person name="Desiro A."/>
            <person name="Gervers K.A."/>
            <person name="Hundley H."/>
            <person name="Kuo A."/>
            <person name="LaButti K."/>
            <person name="Lang B.F."/>
            <person name="Lipzen A."/>
            <person name="O'Donnell K."/>
            <person name="Pangilinan J."/>
            <person name="Reynolds N."/>
            <person name="Sandor L."/>
            <person name="Smith M.W."/>
            <person name="Tsang A."/>
            <person name="Grigoriev I.V."/>
            <person name="Stajich J.E."/>
            <person name="Spatafora J.W."/>
        </authorList>
    </citation>
    <scope>NUCLEOTIDE SEQUENCE</scope>
    <source>
        <strain evidence="4">RSA 2281</strain>
    </source>
</reference>
<proteinExistence type="inferred from homology"/>
<dbReference type="InterPro" id="IPR024986">
    <property type="entry name" value="Nipped-B_C"/>
</dbReference>
<keyword evidence="1" id="KW-0539">Nucleus</keyword>
<keyword evidence="1" id="KW-0131">Cell cycle</keyword>
<keyword evidence="5" id="KW-1185">Reference proteome</keyword>
<dbReference type="SUPFAM" id="SSF48371">
    <property type="entry name" value="ARM repeat"/>
    <property type="match status" value="1"/>
</dbReference>
<accession>A0AAD5JUW9</accession>
<dbReference type="GO" id="GO:1990414">
    <property type="term" value="P:replication-born double-strand break repair via sister chromatid exchange"/>
    <property type="evidence" value="ECO:0007669"/>
    <property type="project" value="TreeGrafter"/>
</dbReference>
<dbReference type="PANTHER" id="PTHR21704:SF18">
    <property type="entry name" value="NIPPED-B-LIKE PROTEIN"/>
    <property type="match status" value="1"/>
</dbReference>
<gene>
    <name evidence="4" type="ORF">BDA99DRAFT_517205</name>
</gene>
<protein>
    <recommendedName>
        <fullName evidence="1">Sister chromatid cohesion protein</fullName>
    </recommendedName>
</protein>
<reference evidence="4" key="1">
    <citation type="journal article" date="2022" name="IScience">
        <title>Evolution of zygomycete secretomes and the origins of terrestrial fungal ecologies.</title>
        <authorList>
            <person name="Chang Y."/>
            <person name="Wang Y."/>
            <person name="Mondo S."/>
            <person name="Ahrendt S."/>
            <person name="Andreopoulos W."/>
            <person name="Barry K."/>
            <person name="Beard J."/>
            <person name="Benny G.L."/>
            <person name="Blankenship S."/>
            <person name="Bonito G."/>
            <person name="Cuomo C."/>
            <person name="Desiro A."/>
            <person name="Gervers K.A."/>
            <person name="Hundley H."/>
            <person name="Kuo A."/>
            <person name="LaButti K."/>
            <person name="Lang B.F."/>
            <person name="Lipzen A."/>
            <person name="O'Donnell K."/>
            <person name="Pangilinan J."/>
            <person name="Reynolds N."/>
            <person name="Sandor L."/>
            <person name="Smith M.E."/>
            <person name="Tsang A."/>
            <person name="Grigoriev I.V."/>
            <person name="Stajich J.E."/>
            <person name="Spatafora J.W."/>
        </authorList>
    </citation>
    <scope>NUCLEOTIDE SEQUENCE</scope>
    <source>
        <strain evidence="4">RSA 2281</strain>
    </source>
</reference>
<organism evidence="4 5">
    <name type="scientific">Phascolomyces articulosus</name>
    <dbReference type="NCBI Taxonomy" id="60185"/>
    <lineage>
        <taxon>Eukaryota</taxon>
        <taxon>Fungi</taxon>
        <taxon>Fungi incertae sedis</taxon>
        <taxon>Mucoromycota</taxon>
        <taxon>Mucoromycotina</taxon>
        <taxon>Mucoromycetes</taxon>
        <taxon>Mucorales</taxon>
        <taxon>Lichtheimiaceae</taxon>
        <taxon>Phascolomyces</taxon>
    </lineage>
</organism>
<comment type="caution">
    <text evidence="4">The sequence shown here is derived from an EMBL/GenBank/DDBJ whole genome shotgun (WGS) entry which is preliminary data.</text>
</comment>
<dbReference type="Gene3D" id="1.25.10.10">
    <property type="entry name" value="Leucine-rich Repeat Variant"/>
    <property type="match status" value="1"/>
</dbReference>
<feature type="domain" description="Sister chromatid cohesion C-terminal" evidence="3">
    <location>
        <begin position="1331"/>
        <end position="1516"/>
    </location>
</feature>
<dbReference type="Proteomes" id="UP001209540">
    <property type="component" value="Unassembled WGS sequence"/>
</dbReference>
<dbReference type="Pfam" id="PF12830">
    <property type="entry name" value="Nipped-B_C"/>
    <property type="match status" value="1"/>
</dbReference>
<dbReference type="GO" id="GO:0090694">
    <property type="term" value="C:Scc2-Scc4 cohesin loading complex"/>
    <property type="evidence" value="ECO:0007669"/>
    <property type="project" value="TreeGrafter"/>
</dbReference>
<dbReference type="InterPro" id="IPR033031">
    <property type="entry name" value="Scc2/Nipped-B"/>
</dbReference>
<dbReference type="GO" id="GO:0003682">
    <property type="term" value="F:chromatin binding"/>
    <property type="evidence" value="ECO:0007669"/>
    <property type="project" value="TreeGrafter"/>
</dbReference>
<keyword evidence="1" id="KW-0677">Repeat</keyword>
<evidence type="ECO:0000259" key="3">
    <source>
        <dbReference type="Pfam" id="PF12830"/>
    </source>
</evidence>
<dbReference type="GO" id="GO:0061775">
    <property type="term" value="F:cohesin loader activity"/>
    <property type="evidence" value="ECO:0007669"/>
    <property type="project" value="InterPro"/>
</dbReference>
<dbReference type="GO" id="GO:0140588">
    <property type="term" value="P:chromatin looping"/>
    <property type="evidence" value="ECO:0007669"/>
    <property type="project" value="InterPro"/>
</dbReference>
<evidence type="ECO:0000313" key="5">
    <source>
        <dbReference type="Proteomes" id="UP001209540"/>
    </source>
</evidence>
<feature type="region of interest" description="Disordered" evidence="2">
    <location>
        <begin position="1"/>
        <end position="206"/>
    </location>
</feature>
<name>A0AAD5JUW9_9FUNG</name>
<dbReference type="InterPro" id="IPR011989">
    <property type="entry name" value="ARM-like"/>
</dbReference>
<comment type="similarity">
    <text evidence="1">Belongs to the SCC2/Nipped-B family.</text>
</comment>
<evidence type="ECO:0000256" key="2">
    <source>
        <dbReference type="SAM" id="MobiDB-lite"/>
    </source>
</evidence>
<dbReference type="InterPro" id="IPR016024">
    <property type="entry name" value="ARM-type_fold"/>
</dbReference>
<dbReference type="PANTHER" id="PTHR21704">
    <property type="entry name" value="NIPPED-B-LIKE PROTEIN DELANGIN SCC2-RELATED"/>
    <property type="match status" value="1"/>
</dbReference>
<dbReference type="GO" id="GO:0071169">
    <property type="term" value="P:establishment of protein localization to chromatin"/>
    <property type="evidence" value="ECO:0007669"/>
    <property type="project" value="TreeGrafter"/>
</dbReference>
<evidence type="ECO:0000256" key="1">
    <source>
        <dbReference type="RuleBase" id="RU364107"/>
    </source>
</evidence>